<dbReference type="Gene3D" id="1.10.10.60">
    <property type="entry name" value="Homeodomain-like"/>
    <property type="match status" value="1"/>
</dbReference>
<dbReference type="Proteomes" id="UP000198403">
    <property type="component" value="Unassembled WGS sequence"/>
</dbReference>
<evidence type="ECO:0000313" key="1">
    <source>
        <dbReference type="EMBL" id="SNR96468.1"/>
    </source>
</evidence>
<gene>
    <name evidence="1" type="ORF">SAMN06272737_1493</name>
</gene>
<protein>
    <submittedName>
        <fullName evidence="1">Uncharacterized protein</fullName>
    </submittedName>
</protein>
<dbReference type="AlphaFoldDB" id="A0A239AN97"/>
<accession>A0A239AN97</accession>
<evidence type="ECO:0000313" key="2">
    <source>
        <dbReference type="Proteomes" id="UP000198403"/>
    </source>
</evidence>
<keyword evidence="2" id="KW-1185">Reference proteome</keyword>
<organism evidence="1 2">
    <name type="scientific">Blastococcus mobilis</name>
    <dbReference type="NCBI Taxonomy" id="1938746"/>
    <lineage>
        <taxon>Bacteria</taxon>
        <taxon>Bacillati</taxon>
        <taxon>Actinomycetota</taxon>
        <taxon>Actinomycetes</taxon>
        <taxon>Geodermatophilales</taxon>
        <taxon>Geodermatophilaceae</taxon>
        <taxon>Blastococcus</taxon>
    </lineage>
</organism>
<proteinExistence type="predicted"/>
<dbReference type="EMBL" id="FZNO01000049">
    <property type="protein sequence ID" value="SNR96468.1"/>
    <property type="molecule type" value="Genomic_DNA"/>
</dbReference>
<name>A0A239AN97_9ACTN</name>
<reference evidence="1 2" key="1">
    <citation type="submission" date="2017-06" db="EMBL/GenBank/DDBJ databases">
        <authorList>
            <person name="Kim H.J."/>
            <person name="Triplett B.A."/>
        </authorList>
    </citation>
    <scope>NUCLEOTIDE SEQUENCE [LARGE SCALE GENOMIC DNA]</scope>
    <source>
        <strain evidence="1 2">DSM 44272</strain>
    </source>
</reference>
<sequence length="68" mass="7718">MLRLLDVKGMPRRQRGLTDGQVQEAARLYAKGWSLTRIGDHFDKDYTVVKNALSRIGLSPPPPQRARD</sequence>